<name>A0A0D7ADX4_9AGAR</name>
<sequence>MTVLFKYMHIVACSFWTYDWMVTLPAEACLVKSQVSERHTSPSWLLFTLARYLGIIALIVSCVGIYPKFWTETACARYYRVVPIIQCIALWASHAVLVYVTGLDDIPCKAVLSILALIVSGVEIFGQLYSFGFDVSKGGCFLNPSDTNVAAITYLSSALFVVVTAMFTVRALHKARRTTLEDIWNTSTLPLLVIMLLSDAANIACYAAFALSTSRVLVPIGIATTSIMSARAVLRFQDELSRRRKSAPPWRTFHSLGLAATLAPDRRNSSISYLSRPPTDVSAGVIPCQSFSTISTMGPPRTAYEKILAVLDAAENDV</sequence>
<feature type="domain" description="DUF6533" evidence="2">
    <location>
        <begin position="7"/>
        <end position="56"/>
    </location>
</feature>
<feature type="transmembrane region" description="Helical" evidence="1">
    <location>
        <begin position="78"/>
        <end position="99"/>
    </location>
</feature>
<dbReference type="Proteomes" id="UP000054144">
    <property type="component" value="Unassembled WGS sequence"/>
</dbReference>
<feature type="transmembrane region" description="Helical" evidence="1">
    <location>
        <begin position="111"/>
        <end position="129"/>
    </location>
</feature>
<feature type="transmembrane region" description="Helical" evidence="1">
    <location>
        <begin position="149"/>
        <end position="169"/>
    </location>
</feature>
<keyword evidence="1" id="KW-0472">Membrane</keyword>
<evidence type="ECO:0000256" key="1">
    <source>
        <dbReference type="SAM" id="Phobius"/>
    </source>
</evidence>
<keyword evidence="1" id="KW-0812">Transmembrane</keyword>
<keyword evidence="4" id="KW-1185">Reference proteome</keyword>
<accession>A0A0D7ADX4</accession>
<proteinExistence type="predicted"/>
<evidence type="ECO:0000313" key="4">
    <source>
        <dbReference type="Proteomes" id="UP000054144"/>
    </source>
</evidence>
<keyword evidence="1" id="KW-1133">Transmembrane helix</keyword>
<evidence type="ECO:0000313" key="3">
    <source>
        <dbReference type="EMBL" id="KIY48066.1"/>
    </source>
</evidence>
<organism evidence="3 4">
    <name type="scientific">Fistulina hepatica ATCC 64428</name>
    <dbReference type="NCBI Taxonomy" id="1128425"/>
    <lineage>
        <taxon>Eukaryota</taxon>
        <taxon>Fungi</taxon>
        <taxon>Dikarya</taxon>
        <taxon>Basidiomycota</taxon>
        <taxon>Agaricomycotina</taxon>
        <taxon>Agaricomycetes</taxon>
        <taxon>Agaricomycetidae</taxon>
        <taxon>Agaricales</taxon>
        <taxon>Fistulinaceae</taxon>
        <taxon>Fistulina</taxon>
    </lineage>
</organism>
<dbReference type="OrthoDB" id="3346251at2759"/>
<feature type="transmembrane region" description="Helical" evidence="1">
    <location>
        <begin position="44"/>
        <end position="66"/>
    </location>
</feature>
<feature type="transmembrane region" description="Helical" evidence="1">
    <location>
        <begin position="189"/>
        <end position="210"/>
    </location>
</feature>
<dbReference type="Pfam" id="PF20151">
    <property type="entry name" value="DUF6533"/>
    <property type="match status" value="1"/>
</dbReference>
<reference evidence="3 4" key="1">
    <citation type="journal article" date="2015" name="Fungal Genet. Biol.">
        <title>Evolution of novel wood decay mechanisms in Agaricales revealed by the genome sequences of Fistulina hepatica and Cylindrobasidium torrendii.</title>
        <authorList>
            <person name="Floudas D."/>
            <person name="Held B.W."/>
            <person name="Riley R."/>
            <person name="Nagy L.G."/>
            <person name="Koehler G."/>
            <person name="Ransdell A.S."/>
            <person name="Younus H."/>
            <person name="Chow J."/>
            <person name="Chiniquy J."/>
            <person name="Lipzen A."/>
            <person name="Tritt A."/>
            <person name="Sun H."/>
            <person name="Haridas S."/>
            <person name="LaButti K."/>
            <person name="Ohm R.A."/>
            <person name="Kues U."/>
            <person name="Blanchette R.A."/>
            <person name="Grigoriev I.V."/>
            <person name="Minto R.E."/>
            <person name="Hibbett D.S."/>
        </authorList>
    </citation>
    <scope>NUCLEOTIDE SEQUENCE [LARGE SCALE GENOMIC DNA]</scope>
    <source>
        <strain evidence="3 4">ATCC 64428</strain>
    </source>
</reference>
<feature type="transmembrane region" description="Helical" evidence="1">
    <location>
        <begin position="216"/>
        <end position="234"/>
    </location>
</feature>
<dbReference type="AlphaFoldDB" id="A0A0D7ADX4"/>
<evidence type="ECO:0000259" key="2">
    <source>
        <dbReference type="Pfam" id="PF20151"/>
    </source>
</evidence>
<protein>
    <recommendedName>
        <fullName evidence="2">DUF6533 domain-containing protein</fullName>
    </recommendedName>
</protein>
<dbReference type="EMBL" id="KN881857">
    <property type="protein sequence ID" value="KIY48066.1"/>
    <property type="molecule type" value="Genomic_DNA"/>
</dbReference>
<gene>
    <name evidence="3" type="ORF">FISHEDRAFT_59199</name>
</gene>
<dbReference type="InterPro" id="IPR045340">
    <property type="entry name" value="DUF6533"/>
</dbReference>